<reference evidence="2" key="1">
    <citation type="submission" date="2022-08" db="UniProtKB">
        <authorList>
            <consortium name="EnsemblMetazoa"/>
        </authorList>
    </citation>
    <scope>IDENTIFICATION</scope>
    <source>
        <strain evidence="2">EBRO</strain>
    </source>
</reference>
<name>A0A182J7J3_ANOAO</name>
<feature type="region of interest" description="Disordered" evidence="1">
    <location>
        <begin position="203"/>
        <end position="238"/>
    </location>
</feature>
<protein>
    <submittedName>
        <fullName evidence="2">Uncharacterized protein</fullName>
    </submittedName>
</protein>
<feature type="compositionally biased region" description="Low complexity" evidence="1">
    <location>
        <begin position="56"/>
        <end position="66"/>
    </location>
</feature>
<evidence type="ECO:0000256" key="1">
    <source>
        <dbReference type="SAM" id="MobiDB-lite"/>
    </source>
</evidence>
<feature type="region of interest" description="Disordered" evidence="1">
    <location>
        <begin position="430"/>
        <end position="460"/>
    </location>
</feature>
<dbReference type="AlphaFoldDB" id="A0A182J7J3"/>
<feature type="compositionally biased region" description="Pro residues" evidence="1">
    <location>
        <begin position="433"/>
        <end position="444"/>
    </location>
</feature>
<dbReference type="VEuPathDB" id="VectorBase:AATE012849"/>
<feature type="compositionally biased region" description="Low complexity" evidence="1">
    <location>
        <begin position="307"/>
        <end position="323"/>
    </location>
</feature>
<accession>A0A182J7J3</accession>
<feature type="region of interest" description="Disordered" evidence="1">
    <location>
        <begin position="492"/>
        <end position="528"/>
    </location>
</feature>
<feature type="region of interest" description="Disordered" evidence="1">
    <location>
        <begin position="246"/>
        <end position="265"/>
    </location>
</feature>
<feature type="region of interest" description="Disordered" evidence="1">
    <location>
        <begin position="1"/>
        <end position="83"/>
    </location>
</feature>
<feature type="compositionally biased region" description="Low complexity" evidence="1">
    <location>
        <begin position="114"/>
        <end position="126"/>
    </location>
</feature>
<evidence type="ECO:0000313" key="2">
    <source>
        <dbReference type="EnsemblMetazoa" id="AATE012849-PA.1"/>
    </source>
</evidence>
<organism evidence="2">
    <name type="scientific">Anopheles atroparvus</name>
    <name type="common">European mosquito</name>
    <dbReference type="NCBI Taxonomy" id="41427"/>
    <lineage>
        <taxon>Eukaryota</taxon>
        <taxon>Metazoa</taxon>
        <taxon>Ecdysozoa</taxon>
        <taxon>Arthropoda</taxon>
        <taxon>Hexapoda</taxon>
        <taxon>Insecta</taxon>
        <taxon>Pterygota</taxon>
        <taxon>Neoptera</taxon>
        <taxon>Endopterygota</taxon>
        <taxon>Diptera</taxon>
        <taxon>Nematocera</taxon>
        <taxon>Culicoidea</taxon>
        <taxon>Culicidae</taxon>
        <taxon>Anophelinae</taxon>
        <taxon>Anopheles</taxon>
    </lineage>
</organism>
<dbReference type="EnsemblMetazoa" id="AATE012849-RA">
    <property type="protein sequence ID" value="AATE012849-PA.1"/>
    <property type="gene ID" value="AATE012849"/>
</dbReference>
<sequence length="636" mass="67722">MDRKNGTKQSISSSSNSKRKLSIKSSTGQAVFALESKDAKADRLGGKVDWNSNIPQQQQQQAQQQQPHPSNFASVHRPRQLSSSAAIKRTAGQTAAADAAQLAFYGLEVDWYPQQQQQQHQQPKPQLAKGGPSKAVPTSQRPEPYGINLLVRSNAKVAVLPSCKEPATVGPFSRSLRPLDSGVIGENNGRIFNQPSLPLPVQIPNPPYAIAPSSAAGPPQRPQQQAPASQKTDYPLQSDGIRQGVNQKWSSSAVSPPGPDYGSVRFARQHSIPVPVPAAGLAGGKLTPKLLNDIYEKHLLSQTTFEAGSTGPTAGSTGTKGPTNQPPKHGPSETNRTLTKSDTRLRAAASFGGTPQKGSGSSEGSSTAAVAHNYDQDRTTATRTPGTGEDNLYESVRSNYHIYEKIGSRRSSLGGPPGPATTATLEQYVRPVGPQPSGLPPPLHPRPKSHPASGIDPHANDVPSIRIPPAPPTRHTGALEQQNAIPVKTMASRGFGSSSLSPIQERPPLPPTTTNRATPQRSASTRSERVNIALETAKAIATAAYIESIPLGQFFESYPYRHSKSTFRPVFAEETRKAKRNSATSTSASGRVTMTMVMVLMLMVLVELMICYHSPESFDDVGRGNPDAAAPAAPQG</sequence>
<feature type="compositionally biased region" description="Basic and acidic residues" evidence="1">
    <location>
        <begin position="35"/>
        <end position="46"/>
    </location>
</feature>
<proteinExistence type="predicted"/>
<feature type="region of interest" description="Disordered" evidence="1">
    <location>
        <begin position="305"/>
        <end position="392"/>
    </location>
</feature>
<feature type="region of interest" description="Disordered" evidence="1">
    <location>
        <begin position="114"/>
        <end position="144"/>
    </location>
</feature>
<feature type="compositionally biased region" description="Low complexity" evidence="1">
    <location>
        <begin position="211"/>
        <end position="230"/>
    </location>
</feature>
<feature type="compositionally biased region" description="Polar residues" evidence="1">
    <location>
        <begin position="512"/>
        <end position="525"/>
    </location>
</feature>